<dbReference type="Proteomes" id="UP000789508">
    <property type="component" value="Unassembled WGS sequence"/>
</dbReference>
<gene>
    <name evidence="2" type="ORF">ALEPTO_LOCUS406</name>
</gene>
<feature type="region of interest" description="Disordered" evidence="1">
    <location>
        <begin position="1"/>
        <end position="23"/>
    </location>
</feature>
<name>A0A9N8V3L1_9GLOM</name>
<evidence type="ECO:0000256" key="1">
    <source>
        <dbReference type="SAM" id="MobiDB-lite"/>
    </source>
</evidence>
<comment type="caution">
    <text evidence="2">The sequence shown here is derived from an EMBL/GenBank/DDBJ whole genome shotgun (WGS) entry which is preliminary data.</text>
</comment>
<proteinExistence type="predicted"/>
<dbReference type="OrthoDB" id="10364864at2759"/>
<sequence length="330" mass="38511">MDYLYRSQKSRNLPANNNSHKKMGPIQRVIPRFPPVLTAESILDKAIWKLKNFRQGSRVPNAFIAYRMAVCHELKLLNRRAMTQPQLSSMAKASWAEEPEYVRKEYQRISSEARELYRNIYQIYMPSADLEKKNQSSNSPISQNSMQNNQQEDSIKEGSAIWPSYENSEIDITYLNSSPDMYYNDDRFQEETINSTNQISRLQNLGSYTFQDSQSFSTSPTSENFIISSQTVNDVHAEFEIEGSVHNSPTMFNYCLNDPFNESQTNFQLQPNFESQINFELQAQNFPQHSEFVSCKQCDEYKQTLISMQNRLEYLEQKLANLTNPFEVNY</sequence>
<reference evidence="2" key="1">
    <citation type="submission" date="2021-06" db="EMBL/GenBank/DDBJ databases">
        <authorList>
            <person name="Kallberg Y."/>
            <person name="Tangrot J."/>
            <person name="Rosling A."/>
        </authorList>
    </citation>
    <scope>NUCLEOTIDE SEQUENCE</scope>
    <source>
        <strain evidence="2">FL130A</strain>
    </source>
</reference>
<evidence type="ECO:0000313" key="3">
    <source>
        <dbReference type="Proteomes" id="UP000789508"/>
    </source>
</evidence>
<keyword evidence="3" id="KW-1185">Reference proteome</keyword>
<dbReference type="AlphaFoldDB" id="A0A9N8V3L1"/>
<dbReference type="EMBL" id="CAJVPS010000023">
    <property type="protein sequence ID" value="CAG8442218.1"/>
    <property type="molecule type" value="Genomic_DNA"/>
</dbReference>
<evidence type="ECO:0000313" key="2">
    <source>
        <dbReference type="EMBL" id="CAG8442218.1"/>
    </source>
</evidence>
<dbReference type="InterPro" id="IPR036910">
    <property type="entry name" value="HMG_box_dom_sf"/>
</dbReference>
<feature type="compositionally biased region" description="Low complexity" evidence="1">
    <location>
        <begin position="135"/>
        <end position="151"/>
    </location>
</feature>
<dbReference type="Gene3D" id="1.10.30.10">
    <property type="entry name" value="High mobility group box domain"/>
    <property type="match status" value="1"/>
</dbReference>
<organism evidence="2 3">
    <name type="scientific">Ambispora leptoticha</name>
    <dbReference type="NCBI Taxonomy" id="144679"/>
    <lineage>
        <taxon>Eukaryota</taxon>
        <taxon>Fungi</taxon>
        <taxon>Fungi incertae sedis</taxon>
        <taxon>Mucoromycota</taxon>
        <taxon>Glomeromycotina</taxon>
        <taxon>Glomeromycetes</taxon>
        <taxon>Archaeosporales</taxon>
        <taxon>Ambisporaceae</taxon>
        <taxon>Ambispora</taxon>
    </lineage>
</organism>
<protein>
    <submittedName>
        <fullName evidence="2">9896_t:CDS:1</fullName>
    </submittedName>
</protein>
<accession>A0A9N8V3L1</accession>
<feature type="region of interest" description="Disordered" evidence="1">
    <location>
        <begin position="132"/>
        <end position="155"/>
    </location>
</feature>
<dbReference type="SUPFAM" id="SSF47095">
    <property type="entry name" value="HMG-box"/>
    <property type="match status" value="1"/>
</dbReference>